<organism evidence="2 3">
    <name type="scientific">Deefgea piscis</name>
    <dbReference type="NCBI Taxonomy" id="2739061"/>
    <lineage>
        <taxon>Bacteria</taxon>
        <taxon>Pseudomonadati</taxon>
        <taxon>Pseudomonadota</taxon>
        <taxon>Betaproteobacteria</taxon>
        <taxon>Neisseriales</taxon>
        <taxon>Chitinibacteraceae</taxon>
        <taxon>Deefgea</taxon>
    </lineage>
</organism>
<dbReference type="KEGG" id="dee:HQN60_15570"/>
<dbReference type="EMBL" id="CP054143">
    <property type="protein sequence ID" value="QKJ68024.1"/>
    <property type="molecule type" value="Genomic_DNA"/>
</dbReference>
<evidence type="ECO:0000313" key="2">
    <source>
        <dbReference type="EMBL" id="QKJ68024.1"/>
    </source>
</evidence>
<accession>A0A6M8SV54</accession>
<protein>
    <submittedName>
        <fullName evidence="2">Phage tail protein</fullName>
    </submittedName>
</protein>
<sequence length="181" mass="20239">MYAVLGDVEFQLITYFDGLKATSATNFAQHDVIEGKPRLQLMGDALDEVTIELSFHHFFCEPEVELKKLQEARLKHEALPFVYGSGVIVGRFVIEKIEVTHQETDKLGTLQSISASLSLKEFVEDDPLTAKKSKQKESAPARKSKNKPGKKQPVTAKKSSATRTETNRDGVSFTKIDEVRN</sequence>
<evidence type="ECO:0000256" key="1">
    <source>
        <dbReference type="SAM" id="MobiDB-lite"/>
    </source>
</evidence>
<proteinExistence type="predicted"/>
<feature type="region of interest" description="Disordered" evidence="1">
    <location>
        <begin position="128"/>
        <end position="181"/>
    </location>
</feature>
<dbReference type="InterPro" id="IPR009734">
    <property type="entry name" value="Myoviridae_GpU"/>
</dbReference>
<dbReference type="RefSeq" id="WP_173534525.1">
    <property type="nucleotide sequence ID" value="NZ_CP054143.1"/>
</dbReference>
<reference evidence="2 3" key="1">
    <citation type="submission" date="2020-05" db="EMBL/GenBank/DDBJ databases">
        <title>Complete genome sequence of Deefgea sp. D17.</title>
        <authorList>
            <person name="Bae J.-W."/>
            <person name="Han J.E."/>
        </authorList>
    </citation>
    <scope>NUCLEOTIDE SEQUENCE [LARGE SCALE GENOMIC DNA]</scope>
    <source>
        <strain evidence="2 3">D17</strain>
    </source>
</reference>
<gene>
    <name evidence="2" type="ORF">HQN60_15570</name>
</gene>
<keyword evidence="3" id="KW-1185">Reference proteome</keyword>
<dbReference type="Proteomes" id="UP000504844">
    <property type="component" value="Chromosome"/>
</dbReference>
<dbReference type="AlphaFoldDB" id="A0A6M8SV54"/>
<name>A0A6M8SV54_9NEIS</name>
<evidence type="ECO:0000313" key="3">
    <source>
        <dbReference type="Proteomes" id="UP000504844"/>
    </source>
</evidence>
<dbReference type="Pfam" id="PF06995">
    <property type="entry name" value="Phage_P2_GpU"/>
    <property type="match status" value="1"/>
</dbReference>